<proteinExistence type="predicted"/>
<gene>
    <name evidence="2" type="ORF">SDC9_30365</name>
</gene>
<dbReference type="PANTHER" id="PTHR30068">
    <property type="entry name" value="URONATE ISOMERASE"/>
    <property type="match status" value="1"/>
</dbReference>
<evidence type="ECO:0000313" key="2">
    <source>
        <dbReference type="EMBL" id="MPL84400.1"/>
    </source>
</evidence>
<sequence>MNDDKYVDIRPYNDQEAVLALARISKHPVLSKISAFLFPGKDQSELGKLISTIDSVYDFQGRVMLMAIKKILSDTSTTLTHTGIDKLNKEKRYLFISNHRDIMLDSAILQAILFETGLSTSEMAVGDNLITDPFLEDIARVNKMIKVVRNTNPREIYASSVLLSEFIRKRVSNEESSVWIAQRNGRTKDGFDLTEQGLLKMLDMSGNGNFTKDFSELSIVPVSVSYEYEPCDILKARELYISKRQKYIKSEGEDLNSILTGIMQYKGGIHFNFCKLISEEEIQGCSLMEKNERFKSLGEIMDRKILSTFHLWPNNFIAYDLLNSCSRFSDRYTEIQKQKFQECVAFKIADSEGDIKELEEIFLSIYANPIISKEKLGIKL</sequence>
<reference evidence="2" key="1">
    <citation type="submission" date="2019-08" db="EMBL/GenBank/DDBJ databases">
        <authorList>
            <person name="Kucharzyk K."/>
            <person name="Murdoch R.W."/>
            <person name="Higgins S."/>
            <person name="Loffler F."/>
        </authorList>
    </citation>
    <scope>NUCLEOTIDE SEQUENCE</scope>
</reference>
<dbReference type="InterPro" id="IPR002123">
    <property type="entry name" value="Plipid/glycerol_acylTrfase"/>
</dbReference>
<comment type="caution">
    <text evidence="2">The sequence shown here is derived from an EMBL/GenBank/DDBJ whole genome shotgun (WGS) entry which is preliminary data.</text>
</comment>
<name>A0A644UZA5_9ZZZZ</name>
<organism evidence="2">
    <name type="scientific">bioreactor metagenome</name>
    <dbReference type="NCBI Taxonomy" id="1076179"/>
    <lineage>
        <taxon>unclassified sequences</taxon>
        <taxon>metagenomes</taxon>
        <taxon>ecological metagenomes</taxon>
    </lineage>
</organism>
<dbReference type="EMBL" id="VSSQ01000189">
    <property type="protein sequence ID" value="MPL84400.1"/>
    <property type="molecule type" value="Genomic_DNA"/>
</dbReference>
<protein>
    <recommendedName>
        <fullName evidence="1">Phospholipid/glycerol acyltransferase domain-containing protein</fullName>
    </recommendedName>
</protein>
<dbReference type="AlphaFoldDB" id="A0A644UZA5"/>
<dbReference type="GO" id="GO:0042840">
    <property type="term" value="P:D-glucuronate catabolic process"/>
    <property type="evidence" value="ECO:0007669"/>
    <property type="project" value="TreeGrafter"/>
</dbReference>
<dbReference type="SUPFAM" id="SSF69593">
    <property type="entry name" value="Glycerol-3-phosphate (1)-acyltransferase"/>
    <property type="match status" value="1"/>
</dbReference>
<feature type="domain" description="Phospholipid/glycerol acyltransferase" evidence="1">
    <location>
        <begin position="80"/>
        <end position="189"/>
    </location>
</feature>
<dbReference type="GO" id="GO:0019698">
    <property type="term" value="P:D-galacturonate catabolic process"/>
    <property type="evidence" value="ECO:0007669"/>
    <property type="project" value="TreeGrafter"/>
</dbReference>
<accession>A0A644UZA5</accession>
<evidence type="ECO:0000259" key="1">
    <source>
        <dbReference type="Pfam" id="PF01553"/>
    </source>
</evidence>
<dbReference type="PANTHER" id="PTHR30068:SF3">
    <property type="entry name" value="PHOSPHOLIPID_GLYCEROL ACYLTRANSFERASE DOMAIN-CONTAINING PROTEIN"/>
    <property type="match status" value="1"/>
</dbReference>
<dbReference type="Pfam" id="PF01553">
    <property type="entry name" value="Acyltransferase"/>
    <property type="match status" value="1"/>
</dbReference>
<dbReference type="GO" id="GO:0016746">
    <property type="term" value="F:acyltransferase activity"/>
    <property type="evidence" value="ECO:0007669"/>
    <property type="project" value="InterPro"/>
</dbReference>